<dbReference type="Proteomes" id="UP001432322">
    <property type="component" value="Unassembled WGS sequence"/>
</dbReference>
<organism evidence="1 2">
    <name type="scientific">Pristionchus fissidentatus</name>
    <dbReference type="NCBI Taxonomy" id="1538716"/>
    <lineage>
        <taxon>Eukaryota</taxon>
        <taxon>Metazoa</taxon>
        <taxon>Ecdysozoa</taxon>
        <taxon>Nematoda</taxon>
        <taxon>Chromadorea</taxon>
        <taxon>Rhabditida</taxon>
        <taxon>Rhabditina</taxon>
        <taxon>Diplogasteromorpha</taxon>
        <taxon>Diplogasteroidea</taxon>
        <taxon>Neodiplogasteridae</taxon>
        <taxon>Pristionchus</taxon>
    </lineage>
</organism>
<evidence type="ECO:0000313" key="1">
    <source>
        <dbReference type="EMBL" id="GMT25747.1"/>
    </source>
</evidence>
<keyword evidence="2" id="KW-1185">Reference proteome</keyword>
<accession>A0AAV5W1N8</accession>
<dbReference type="EMBL" id="BTSY01000004">
    <property type="protein sequence ID" value="GMT25747.1"/>
    <property type="molecule type" value="Genomic_DNA"/>
</dbReference>
<sequence length="63" mass="7628">MREERRRYERKDQIFSLLFSNSFPHKTVVFKYEENEGRDGLPLSILLLYLLLPLEVVAMTRRI</sequence>
<protein>
    <submittedName>
        <fullName evidence="1">Uncharacterized protein</fullName>
    </submittedName>
</protein>
<proteinExistence type="predicted"/>
<dbReference type="AlphaFoldDB" id="A0AAV5W1N8"/>
<comment type="caution">
    <text evidence="1">The sequence shown here is derived from an EMBL/GenBank/DDBJ whole genome shotgun (WGS) entry which is preliminary data.</text>
</comment>
<gene>
    <name evidence="1" type="ORF">PFISCL1PPCAC_17044</name>
</gene>
<feature type="non-terminal residue" evidence="1">
    <location>
        <position position="63"/>
    </location>
</feature>
<reference evidence="1" key="1">
    <citation type="submission" date="2023-10" db="EMBL/GenBank/DDBJ databases">
        <title>Genome assembly of Pristionchus species.</title>
        <authorList>
            <person name="Yoshida K."/>
            <person name="Sommer R.J."/>
        </authorList>
    </citation>
    <scope>NUCLEOTIDE SEQUENCE</scope>
    <source>
        <strain evidence="1">RS5133</strain>
    </source>
</reference>
<evidence type="ECO:0000313" key="2">
    <source>
        <dbReference type="Proteomes" id="UP001432322"/>
    </source>
</evidence>
<name>A0AAV5W1N8_9BILA</name>